<comment type="similarity">
    <text evidence="6">Belongs to the WD repeat STRAP family.</text>
</comment>
<keyword evidence="5" id="KW-0648">Protein biosynthesis</keyword>
<keyword evidence="3 8" id="KW-0853">WD repeat</keyword>
<dbReference type="Gene3D" id="2.130.10.10">
    <property type="entry name" value="YVTN repeat-like/Quinoprotein amine dehydrogenase"/>
    <property type="match status" value="1"/>
</dbReference>
<evidence type="ECO:0000256" key="5">
    <source>
        <dbReference type="ARBA" id="ARBA00022917"/>
    </source>
</evidence>
<dbReference type="InterPro" id="IPR036322">
    <property type="entry name" value="WD40_repeat_dom_sf"/>
</dbReference>
<dbReference type="PANTHER" id="PTHR19877:SF1">
    <property type="entry name" value="EUKARYOTIC TRANSLATION INITIATION FACTOR 3 SUBUNIT I"/>
    <property type="match status" value="1"/>
</dbReference>
<feature type="repeat" description="WD" evidence="8">
    <location>
        <begin position="277"/>
        <end position="307"/>
    </location>
</feature>
<protein>
    <recommendedName>
        <fullName evidence="7">Serine-threonine kinase receptor-associated protein</fullName>
    </recommendedName>
</protein>
<dbReference type="Pfam" id="PF24805">
    <property type="entry name" value="EIF3I"/>
    <property type="match status" value="1"/>
</dbReference>
<dbReference type="SUPFAM" id="SSF50978">
    <property type="entry name" value="WD40 repeat-like"/>
    <property type="match status" value="1"/>
</dbReference>
<dbReference type="EMBL" id="LWDP01000017">
    <property type="protein sequence ID" value="ORD94517.1"/>
    <property type="molecule type" value="Genomic_DNA"/>
</dbReference>
<name>A0A1Y1S7R2_9MICR</name>
<dbReference type="AlphaFoldDB" id="A0A1Y1S7R2"/>
<evidence type="ECO:0000256" key="6">
    <source>
        <dbReference type="ARBA" id="ARBA00038394"/>
    </source>
</evidence>
<evidence type="ECO:0000313" key="9">
    <source>
        <dbReference type="EMBL" id="ORD94517.1"/>
    </source>
</evidence>
<dbReference type="GO" id="GO:0002183">
    <property type="term" value="P:cytoplasmic translational initiation"/>
    <property type="evidence" value="ECO:0007669"/>
    <property type="project" value="TreeGrafter"/>
</dbReference>
<proteinExistence type="inferred from homology"/>
<keyword evidence="10" id="KW-1185">Reference proteome</keyword>
<dbReference type="PANTHER" id="PTHR19877">
    <property type="entry name" value="EUKARYOTIC TRANSLATION INITIATION FACTOR 3 SUBUNIT I"/>
    <property type="match status" value="1"/>
</dbReference>
<evidence type="ECO:0000256" key="2">
    <source>
        <dbReference type="ARBA" id="ARBA00022540"/>
    </source>
</evidence>
<dbReference type="OrthoDB" id="24966at2759"/>
<dbReference type="InterPro" id="IPR001680">
    <property type="entry name" value="WD40_rpt"/>
</dbReference>
<gene>
    <name evidence="9" type="primary">EIF3I</name>
    <name evidence="9" type="ORF">ECANGB1_605</name>
</gene>
<evidence type="ECO:0000256" key="1">
    <source>
        <dbReference type="ARBA" id="ARBA00022490"/>
    </source>
</evidence>
<reference evidence="9 10" key="1">
    <citation type="journal article" date="2017" name="Environ. Microbiol.">
        <title>Decay of the glycolytic pathway and adaptation to intranuclear parasitism within Enterocytozoonidae microsporidia.</title>
        <authorList>
            <person name="Wiredu Boakye D."/>
            <person name="Jaroenlak P."/>
            <person name="Prachumwat A."/>
            <person name="Williams T.A."/>
            <person name="Bateman K.S."/>
            <person name="Itsathitphaisarn O."/>
            <person name="Sritunyalucksana K."/>
            <person name="Paszkiewicz K.H."/>
            <person name="Moore K.A."/>
            <person name="Stentiford G.D."/>
            <person name="Williams B.A."/>
        </authorList>
    </citation>
    <scope>NUCLEOTIDE SEQUENCE [LARGE SCALE GENOMIC DNA]</scope>
    <source>
        <strain evidence="9 10">GB1</strain>
    </source>
</reference>
<evidence type="ECO:0000256" key="3">
    <source>
        <dbReference type="ARBA" id="ARBA00022574"/>
    </source>
</evidence>
<dbReference type="InterPro" id="IPR027525">
    <property type="entry name" value="eIF3i"/>
</dbReference>
<dbReference type="PROSITE" id="PS50082">
    <property type="entry name" value="WD_REPEATS_2"/>
    <property type="match status" value="1"/>
</dbReference>
<comment type="caution">
    <text evidence="9">The sequence shown here is derived from an EMBL/GenBank/DDBJ whole genome shotgun (WGS) entry which is preliminary data.</text>
</comment>
<evidence type="ECO:0000313" key="10">
    <source>
        <dbReference type="Proteomes" id="UP000192639"/>
    </source>
</evidence>
<accession>A0A1Y1S7R2</accession>
<dbReference type="SMART" id="SM00320">
    <property type="entry name" value="WD40"/>
    <property type="match status" value="4"/>
</dbReference>
<keyword evidence="4" id="KW-0677">Repeat</keyword>
<evidence type="ECO:0000256" key="7">
    <source>
        <dbReference type="ARBA" id="ARBA00040390"/>
    </source>
</evidence>
<dbReference type="GO" id="GO:0071541">
    <property type="term" value="C:eukaryotic translation initiation factor 3 complex, eIF3m"/>
    <property type="evidence" value="ECO:0007669"/>
    <property type="project" value="TreeGrafter"/>
</dbReference>
<dbReference type="VEuPathDB" id="MicrosporidiaDB:ECANGB1_605"/>
<evidence type="ECO:0000256" key="8">
    <source>
        <dbReference type="PROSITE-ProRule" id="PRU00221"/>
    </source>
</evidence>
<sequence>MEAVEATNKPIPSTHNLITLNQKPIREIKYNSDGDFIFGCSQDAITTMTNRNGQVIGTFERDGGAVNTLLPLECTLITASSDTKLVSWDILTGKMLSELETDSIVRAIDGSESALYIASDNSMGIQGYIGRVDLRTNKIERLFMPTVSSTKGFIKDDCFICGNEIGEVHKYGTMSQETSTTKPHHLKITSLNPSACKSFFVTSSLDSTIKIVDSGSLETKKKFKAEEPVNSAAIFPTNDIVISGGGINARDVTTTKGKSTFDTCFYDIVTTHRVGFYNAHIGPINSVAVAPDGKQVATGGEDGRIALVQMGDDFRSGGFTSLFQSE</sequence>
<organism evidence="9 10">
    <name type="scientific">Enterospora canceri</name>
    <dbReference type="NCBI Taxonomy" id="1081671"/>
    <lineage>
        <taxon>Eukaryota</taxon>
        <taxon>Fungi</taxon>
        <taxon>Fungi incertae sedis</taxon>
        <taxon>Microsporidia</taxon>
        <taxon>Enterocytozoonidae</taxon>
        <taxon>Enterospora</taxon>
    </lineage>
</organism>
<dbReference type="InterPro" id="IPR015943">
    <property type="entry name" value="WD40/YVTN_repeat-like_dom_sf"/>
</dbReference>
<dbReference type="Proteomes" id="UP000192639">
    <property type="component" value="Unassembled WGS sequence"/>
</dbReference>
<dbReference type="GO" id="GO:0003723">
    <property type="term" value="F:RNA binding"/>
    <property type="evidence" value="ECO:0007669"/>
    <property type="project" value="TreeGrafter"/>
</dbReference>
<keyword evidence="1" id="KW-0963">Cytoplasm</keyword>
<evidence type="ECO:0000256" key="4">
    <source>
        <dbReference type="ARBA" id="ARBA00022737"/>
    </source>
</evidence>
<dbReference type="GO" id="GO:0003743">
    <property type="term" value="F:translation initiation factor activity"/>
    <property type="evidence" value="ECO:0007669"/>
    <property type="project" value="UniProtKB-KW"/>
</dbReference>
<keyword evidence="2" id="KW-0396">Initiation factor</keyword>